<accession>A0A0H5QH88</accession>
<proteinExistence type="inferred from homology"/>
<dbReference type="GO" id="GO:0005739">
    <property type="term" value="C:mitochondrion"/>
    <property type="evidence" value="ECO:0007669"/>
    <property type="project" value="TreeGrafter"/>
</dbReference>
<protein>
    <recommendedName>
        <fullName evidence="3">AB hydrolase-1 domain-containing protein</fullName>
    </recommendedName>
</protein>
<dbReference type="PANTHER" id="PTHR42886:SF29">
    <property type="entry name" value="PUMMELIG, ISOFORM A"/>
    <property type="match status" value="1"/>
</dbReference>
<name>A0A0H5QH88_9EUKA</name>
<feature type="transmembrane region" description="Helical" evidence="2">
    <location>
        <begin position="80"/>
        <end position="97"/>
    </location>
</feature>
<dbReference type="Pfam" id="PF00561">
    <property type="entry name" value="Abhydrolase_1"/>
    <property type="match status" value="1"/>
</dbReference>
<dbReference type="Gene3D" id="3.40.50.1820">
    <property type="entry name" value="alpha/beta hydrolase"/>
    <property type="match status" value="1"/>
</dbReference>
<comment type="similarity">
    <text evidence="1">Belongs to the peptidase S33 family. ABHD4/ABHD5 subfamily.</text>
</comment>
<dbReference type="InterPro" id="IPR000073">
    <property type="entry name" value="AB_hydrolase_1"/>
</dbReference>
<keyword evidence="2" id="KW-0472">Membrane</keyword>
<feature type="transmembrane region" description="Helical" evidence="2">
    <location>
        <begin position="34"/>
        <end position="56"/>
    </location>
</feature>
<feature type="domain" description="AB hydrolase-1" evidence="3">
    <location>
        <begin position="197"/>
        <end position="457"/>
    </location>
</feature>
<feature type="transmembrane region" description="Helical" evidence="2">
    <location>
        <begin position="109"/>
        <end position="126"/>
    </location>
</feature>
<dbReference type="GO" id="GO:0055088">
    <property type="term" value="P:lipid homeostasis"/>
    <property type="evidence" value="ECO:0007669"/>
    <property type="project" value="TreeGrafter"/>
</dbReference>
<evidence type="ECO:0000256" key="2">
    <source>
        <dbReference type="SAM" id="Phobius"/>
    </source>
</evidence>
<dbReference type="GO" id="GO:0006654">
    <property type="term" value="P:phosphatidic acid biosynthetic process"/>
    <property type="evidence" value="ECO:0007669"/>
    <property type="project" value="TreeGrafter"/>
</dbReference>
<dbReference type="InterPro" id="IPR029058">
    <property type="entry name" value="AB_hydrolase_fold"/>
</dbReference>
<dbReference type="GO" id="GO:0052689">
    <property type="term" value="F:carboxylic ester hydrolase activity"/>
    <property type="evidence" value="ECO:0007669"/>
    <property type="project" value="TreeGrafter"/>
</dbReference>
<keyword evidence="2" id="KW-0812">Transmembrane</keyword>
<dbReference type="PRINTS" id="PR00111">
    <property type="entry name" value="ABHYDROLASE"/>
</dbReference>
<dbReference type="AlphaFoldDB" id="A0A0H5QH88"/>
<organism evidence="4">
    <name type="scientific">Spongospora subterranea</name>
    <dbReference type="NCBI Taxonomy" id="70186"/>
    <lineage>
        <taxon>Eukaryota</taxon>
        <taxon>Sar</taxon>
        <taxon>Rhizaria</taxon>
        <taxon>Endomyxa</taxon>
        <taxon>Phytomyxea</taxon>
        <taxon>Plasmodiophorida</taxon>
        <taxon>Plasmodiophoridae</taxon>
        <taxon>Spongospora</taxon>
    </lineage>
</organism>
<sequence>MVVDSYLKEDQSQPLNPGQIFLRKFREWRQNNPLFLLVVSPVIAFLIFFSIFWAVIVDTHVAAVLHLIVPMIAIRRVHDLYILAICLTRSITFGVVYRHLRYPSTSRRLLSFMLSISETCMIFAIADTSNLQLKTGAITTSWLMFIGELWMWTTERHLEQSEQRLLHLSCDVPFESKVVAGISTLIVNPDSKTNDQPVLVCCHGYAAGKALYGTTLKTLSQHYRVYCIDWLGFGRSSRRSRLGTVSVEATEKYFVDSLENWRMAMGITKFHLLGHSMGGYLCAVYAIHYCERVQHLFLISPVGLPDGINPFTLRSSRIVSFIRRIWDFGFTPMAILRIAGPFGPYIARHVSWMRFGAFMTRPQAEAIGDYVYHLNAGPLVGDLAISRLLHVGAWPRVPLGPRLAKLSHVPLTFMYGLTDWMDRNHATPVLDGRSKTISAHCRLYVIPDAGHQVYLMNPQAFAAVVLRDGINVGPEILDATTDDGIIYYINTSKER</sequence>
<evidence type="ECO:0000256" key="1">
    <source>
        <dbReference type="ARBA" id="ARBA00038097"/>
    </source>
</evidence>
<evidence type="ECO:0000259" key="3">
    <source>
        <dbReference type="Pfam" id="PF00561"/>
    </source>
</evidence>
<dbReference type="GO" id="GO:0042171">
    <property type="term" value="F:lysophosphatidic acid acyltransferase activity"/>
    <property type="evidence" value="ECO:0007669"/>
    <property type="project" value="TreeGrafter"/>
</dbReference>
<reference evidence="4" key="1">
    <citation type="submission" date="2015-04" db="EMBL/GenBank/DDBJ databases">
        <title>The genome sequence of the plant pathogenic Rhizarian Plasmodiophora brassicae reveals insights in its biotrophic life cycle and the origin of chitin synthesis.</title>
        <authorList>
            <person name="Schwelm A."/>
            <person name="Fogelqvist J."/>
            <person name="Knaust A."/>
            <person name="Julke S."/>
            <person name="Lilja T."/>
            <person name="Dhandapani V."/>
            <person name="Bonilla-Rosso G."/>
            <person name="Karlsson M."/>
            <person name="Shevchenko A."/>
            <person name="Choi S.R."/>
            <person name="Kim H.G."/>
            <person name="Park J.Y."/>
            <person name="Lim Y.P."/>
            <person name="Ludwig-Muller J."/>
            <person name="Dixelius C."/>
        </authorList>
    </citation>
    <scope>NUCLEOTIDE SEQUENCE</scope>
    <source>
        <tissue evidence="4">Potato root galls</tissue>
    </source>
</reference>
<dbReference type="EMBL" id="HACM01000918">
    <property type="protein sequence ID" value="CRZ01360.1"/>
    <property type="molecule type" value="Transcribed_RNA"/>
</dbReference>
<keyword evidence="2" id="KW-1133">Transmembrane helix</keyword>
<evidence type="ECO:0000313" key="4">
    <source>
        <dbReference type="EMBL" id="CRZ01360.1"/>
    </source>
</evidence>
<dbReference type="PANTHER" id="PTHR42886">
    <property type="entry name" value="RE40534P-RELATED"/>
    <property type="match status" value="1"/>
</dbReference>
<dbReference type="SUPFAM" id="SSF53474">
    <property type="entry name" value="alpha/beta-Hydrolases"/>
    <property type="match status" value="1"/>
</dbReference>